<evidence type="ECO:0000256" key="4">
    <source>
        <dbReference type="ARBA" id="ARBA00023082"/>
    </source>
</evidence>
<dbReference type="Gene3D" id="1.10.10.10">
    <property type="entry name" value="Winged helix-like DNA-binding domain superfamily/Winged helix DNA-binding domain"/>
    <property type="match status" value="1"/>
</dbReference>
<dbReference type="SUPFAM" id="SSF88946">
    <property type="entry name" value="Sigma2 domain of RNA polymerase sigma factors"/>
    <property type="match status" value="1"/>
</dbReference>
<dbReference type="EMBL" id="RKLO01000005">
    <property type="protein sequence ID" value="RVW01343.1"/>
    <property type="molecule type" value="Genomic_DNA"/>
</dbReference>
<dbReference type="PANTHER" id="PTHR30173">
    <property type="entry name" value="SIGMA 19 FACTOR"/>
    <property type="match status" value="1"/>
</dbReference>
<dbReference type="SUPFAM" id="SSF54427">
    <property type="entry name" value="NTF2-like"/>
    <property type="match status" value="1"/>
</dbReference>
<keyword evidence="3" id="KW-0805">Transcription regulation</keyword>
<evidence type="ECO:0000256" key="3">
    <source>
        <dbReference type="ARBA" id="ARBA00023015"/>
    </source>
</evidence>
<evidence type="ECO:0000256" key="1">
    <source>
        <dbReference type="ARBA" id="ARBA00010641"/>
    </source>
</evidence>
<dbReference type="AlphaFoldDB" id="A0A3S3A7F2"/>
<dbReference type="InterPro" id="IPR013324">
    <property type="entry name" value="RNA_pol_sigma_r3/r4-like"/>
</dbReference>
<dbReference type="InterPro" id="IPR013249">
    <property type="entry name" value="RNA_pol_sigma70_r4_t2"/>
</dbReference>
<dbReference type="OrthoDB" id="3211555at2"/>
<comment type="similarity">
    <text evidence="1">Belongs to the sigma-70 factor family. ECF subfamily.</text>
</comment>
<dbReference type="InterPro" id="IPR032710">
    <property type="entry name" value="NTF2-like_dom_sf"/>
</dbReference>
<comment type="caution">
    <text evidence="9">The sequence shown here is derived from an EMBL/GenBank/DDBJ whole genome shotgun (WGS) entry which is preliminary data.</text>
</comment>
<protein>
    <submittedName>
        <fullName evidence="9">Sigma-70 family RNA polymerase sigma factor</fullName>
    </submittedName>
</protein>
<keyword evidence="6" id="KW-0804">Transcription</keyword>
<gene>
    <name evidence="9" type="ORF">EGT50_14125</name>
</gene>
<dbReference type="InterPro" id="IPR052704">
    <property type="entry name" value="ECF_Sigma-70_Domain"/>
</dbReference>
<dbReference type="GO" id="GO:0006352">
    <property type="term" value="P:DNA-templated transcription initiation"/>
    <property type="evidence" value="ECO:0007669"/>
    <property type="project" value="InterPro"/>
</dbReference>
<dbReference type="Pfam" id="PF04542">
    <property type="entry name" value="Sigma70_r2"/>
    <property type="match status" value="1"/>
</dbReference>
<comment type="subunit">
    <text evidence="2">Interacts transiently with the RNA polymerase catalytic core formed by RpoA, RpoB, RpoC and RpoZ (2 alpha, 1 beta, 1 beta' and 1 omega subunit) to form the RNA polymerase holoenzyme that can initiate transcription.</text>
</comment>
<dbReference type="InterPro" id="IPR014284">
    <property type="entry name" value="RNA_pol_sigma-70_dom"/>
</dbReference>
<keyword evidence="5" id="KW-0238">DNA-binding</keyword>
<evidence type="ECO:0000259" key="8">
    <source>
        <dbReference type="Pfam" id="PF08281"/>
    </source>
</evidence>
<evidence type="ECO:0000313" key="9">
    <source>
        <dbReference type="EMBL" id="RVW01343.1"/>
    </source>
</evidence>
<dbReference type="RefSeq" id="WP_127955248.1">
    <property type="nucleotide sequence ID" value="NZ_RKLO01000005.1"/>
</dbReference>
<evidence type="ECO:0000256" key="6">
    <source>
        <dbReference type="ARBA" id="ARBA00023163"/>
    </source>
</evidence>
<dbReference type="NCBIfam" id="TIGR02937">
    <property type="entry name" value="sigma70-ECF"/>
    <property type="match status" value="1"/>
</dbReference>
<dbReference type="SUPFAM" id="SSF88659">
    <property type="entry name" value="Sigma3 and sigma4 domains of RNA polymerase sigma factors"/>
    <property type="match status" value="1"/>
</dbReference>
<name>A0A3S3A7F2_9NOCA</name>
<evidence type="ECO:0000256" key="2">
    <source>
        <dbReference type="ARBA" id="ARBA00011344"/>
    </source>
</evidence>
<feature type="domain" description="RNA polymerase sigma-70 region 2" evidence="7">
    <location>
        <begin position="7"/>
        <end position="72"/>
    </location>
</feature>
<reference evidence="9 10" key="1">
    <citation type="submission" date="2018-11" db="EMBL/GenBank/DDBJ databases">
        <title>Rhodococcus spongicola sp. nov. and Rhodococcus xishaensis sp. nov. from marine sponges.</title>
        <authorList>
            <person name="Li L."/>
            <person name="Lin H.W."/>
        </authorList>
    </citation>
    <scope>NUCLEOTIDE SEQUENCE [LARGE SCALE GENOMIC DNA]</scope>
    <source>
        <strain evidence="9 10">LHW51113</strain>
    </source>
</reference>
<dbReference type="InterPro" id="IPR007627">
    <property type="entry name" value="RNA_pol_sigma70_r2"/>
</dbReference>
<dbReference type="InterPro" id="IPR013325">
    <property type="entry name" value="RNA_pol_sigma_r2"/>
</dbReference>
<accession>A0A3S3A7F2</accession>
<proteinExistence type="inferred from homology"/>
<dbReference type="Gene3D" id="1.10.1740.10">
    <property type="match status" value="1"/>
</dbReference>
<dbReference type="Proteomes" id="UP000283479">
    <property type="component" value="Unassembled WGS sequence"/>
</dbReference>
<keyword evidence="10" id="KW-1185">Reference proteome</keyword>
<dbReference type="GO" id="GO:0003677">
    <property type="term" value="F:DNA binding"/>
    <property type="evidence" value="ECO:0007669"/>
    <property type="project" value="UniProtKB-KW"/>
</dbReference>
<evidence type="ECO:0000313" key="10">
    <source>
        <dbReference type="Proteomes" id="UP000283479"/>
    </source>
</evidence>
<dbReference type="InterPro" id="IPR036388">
    <property type="entry name" value="WH-like_DNA-bd_sf"/>
</dbReference>
<organism evidence="9 10">
    <name type="scientific">Rhodococcus xishaensis</name>
    <dbReference type="NCBI Taxonomy" id="2487364"/>
    <lineage>
        <taxon>Bacteria</taxon>
        <taxon>Bacillati</taxon>
        <taxon>Actinomycetota</taxon>
        <taxon>Actinomycetes</taxon>
        <taxon>Mycobacteriales</taxon>
        <taxon>Nocardiaceae</taxon>
        <taxon>Rhodococcus</taxon>
    </lineage>
</organism>
<evidence type="ECO:0000259" key="7">
    <source>
        <dbReference type="Pfam" id="PF04542"/>
    </source>
</evidence>
<dbReference type="GO" id="GO:0016987">
    <property type="term" value="F:sigma factor activity"/>
    <property type="evidence" value="ECO:0007669"/>
    <property type="project" value="UniProtKB-KW"/>
</dbReference>
<dbReference type="Pfam" id="PF08281">
    <property type="entry name" value="Sigma70_r4_2"/>
    <property type="match status" value="1"/>
</dbReference>
<sequence length="284" mass="30520">MVSVADFEAARPQLTAVAFRLLGSIPDAEDAVQTTWLRADAADSSEVRNSPAWLTTVLTRVCLDHLRARGRRREEPLLADMIPADAVAADEQYLRRENVSRALMVLLDRLTPPQRVAYVLHDLFGVPFKEIAETLGTTAANAKKHASRARQRVDQSGQSTSDVRVDSAVVNAFLTAAAGGDINRMIALMTDDCIRTVDAALVPPGTATTVTGAQAIAEETTLFADRILASTQMIVDGLPAHVIAPGGHLLAILDIQTRNGRIDHITITRSSESVALAMGAWATH</sequence>
<evidence type="ECO:0000256" key="5">
    <source>
        <dbReference type="ARBA" id="ARBA00023125"/>
    </source>
</evidence>
<dbReference type="PANTHER" id="PTHR30173:SF43">
    <property type="entry name" value="ECF RNA POLYMERASE SIGMA FACTOR SIGI-RELATED"/>
    <property type="match status" value="1"/>
</dbReference>
<dbReference type="Gene3D" id="3.10.450.50">
    <property type="match status" value="1"/>
</dbReference>
<keyword evidence="4" id="KW-0731">Sigma factor</keyword>
<feature type="domain" description="RNA polymerase sigma factor 70 region 4 type 2" evidence="8">
    <location>
        <begin position="101"/>
        <end position="152"/>
    </location>
</feature>